<dbReference type="SUPFAM" id="SSF53955">
    <property type="entry name" value="Lysozyme-like"/>
    <property type="match status" value="1"/>
</dbReference>
<dbReference type="Gene3D" id="1.10.530.40">
    <property type="match status" value="1"/>
</dbReference>
<accession>A0A2T4VWX8</accession>
<keyword evidence="3" id="KW-0378">Hydrolase</keyword>
<dbReference type="GO" id="GO:0003796">
    <property type="term" value="F:lysozyme activity"/>
    <property type="evidence" value="ECO:0007669"/>
    <property type="project" value="UniProtKB-EC"/>
</dbReference>
<dbReference type="AlphaFoldDB" id="A0A2T4VWX8"/>
<gene>
    <name evidence="5" type="ORF">C4617_04580</name>
    <name evidence="4" type="ORF">C4617_05345</name>
</gene>
<evidence type="ECO:0000313" key="6">
    <source>
        <dbReference type="Proteomes" id="UP000240811"/>
    </source>
</evidence>
<dbReference type="Proteomes" id="UP000240811">
    <property type="component" value="Unassembled WGS sequence"/>
</dbReference>
<reference evidence="5" key="1">
    <citation type="submission" date="2018-02" db="EMBL/GenBank/DDBJ databases">
        <title>Genome sequence of Candidatus Liberibacter europaeus.</title>
        <authorList>
            <person name="Frampton R.A."/>
            <person name="Thompson S.M."/>
            <person name="Kalamorz F."/>
            <person name="David C."/>
            <person name="Addison S.M."/>
            <person name="Smith G.R."/>
        </authorList>
    </citation>
    <scope>NUCLEOTIDE SEQUENCE [LARGE SCALE GENOMIC DNA]</scope>
    <source>
        <strain evidence="5">ASNZ1</strain>
    </source>
</reference>
<comment type="catalytic activity">
    <reaction evidence="3">
        <text>Hydrolysis of (1-&gt;4)-beta-linkages between N-acetylmuramic acid and N-acetyl-D-glucosamine residues in a peptidoglycan and between N-acetyl-D-glucosamine residues in chitodextrins.</text>
        <dbReference type="EC" id="3.2.1.17"/>
    </reaction>
</comment>
<keyword evidence="2 3" id="KW-0081">Bacteriolytic enzyme</keyword>
<dbReference type="Pfam" id="PF00959">
    <property type="entry name" value="Phage_lysozyme"/>
    <property type="match status" value="1"/>
</dbReference>
<evidence type="ECO:0000313" key="5">
    <source>
        <dbReference type="EMBL" id="PTL86282.1"/>
    </source>
</evidence>
<dbReference type="EC" id="3.2.1.17" evidence="3"/>
<dbReference type="GO" id="GO:0042742">
    <property type="term" value="P:defense response to bacterium"/>
    <property type="evidence" value="ECO:0007669"/>
    <property type="project" value="UniProtKB-KW"/>
</dbReference>
<dbReference type="GO" id="GO:0009253">
    <property type="term" value="P:peptidoglycan catabolic process"/>
    <property type="evidence" value="ECO:0007669"/>
    <property type="project" value="InterPro"/>
</dbReference>
<dbReference type="EMBL" id="PSQJ01000009">
    <property type="protein sequence ID" value="PTL86113.1"/>
    <property type="molecule type" value="Genomic_DNA"/>
</dbReference>
<protein>
    <recommendedName>
        <fullName evidence="3">Lysozyme</fullName>
        <ecNumber evidence="3">3.2.1.17</ecNumber>
    </recommendedName>
</protein>
<keyword evidence="3" id="KW-0326">Glycosidase</keyword>
<dbReference type="GO" id="GO:0016998">
    <property type="term" value="P:cell wall macromolecule catabolic process"/>
    <property type="evidence" value="ECO:0007669"/>
    <property type="project" value="InterPro"/>
</dbReference>
<dbReference type="InterPro" id="IPR023347">
    <property type="entry name" value="Lysozyme_dom_sf"/>
</dbReference>
<proteinExistence type="inferred from homology"/>
<dbReference type="InterPro" id="IPR023346">
    <property type="entry name" value="Lysozyme-like_dom_sf"/>
</dbReference>
<evidence type="ECO:0000256" key="2">
    <source>
        <dbReference type="ARBA" id="ARBA00022638"/>
    </source>
</evidence>
<dbReference type="EMBL" id="PSQJ01000005">
    <property type="protein sequence ID" value="PTL86282.1"/>
    <property type="molecule type" value="Genomic_DNA"/>
</dbReference>
<dbReference type="GO" id="GO:0031640">
    <property type="term" value="P:killing of cells of another organism"/>
    <property type="evidence" value="ECO:0007669"/>
    <property type="project" value="UniProtKB-KW"/>
</dbReference>
<name>A0A2T4VWX8_9HYPH</name>
<dbReference type="InterPro" id="IPR002196">
    <property type="entry name" value="Glyco_hydro_24"/>
</dbReference>
<evidence type="ECO:0000313" key="4">
    <source>
        <dbReference type="EMBL" id="PTL86113.1"/>
    </source>
</evidence>
<comment type="caution">
    <text evidence="5">The sequence shown here is derived from an EMBL/GenBank/DDBJ whole genome shotgun (WGS) entry which is preliminary data.</text>
</comment>
<comment type="similarity">
    <text evidence="3">Belongs to the glycosyl hydrolase 24 family.</text>
</comment>
<keyword evidence="1 3" id="KW-0929">Antimicrobial</keyword>
<evidence type="ECO:0000256" key="3">
    <source>
        <dbReference type="RuleBase" id="RU003788"/>
    </source>
</evidence>
<organism evidence="5 6">
    <name type="scientific">Candidatus Liberibacter europaeus</name>
    <dbReference type="NCBI Taxonomy" id="744859"/>
    <lineage>
        <taxon>Bacteria</taxon>
        <taxon>Pseudomonadati</taxon>
        <taxon>Pseudomonadota</taxon>
        <taxon>Alphaproteobacteria</taxon>
        <taxon>Hyphomicrobiales</taxon>
        <taxon>Rhizobiaceae</taxon>
        <taxon>Liberibacter</taxon>
    </lineage>
</organism>
<sequence length="50" mass="5644">MITFPSLLITLIKHFDGLGLKPYRYPAVVRSIGYGHTGFDVCENMQISKD</sequence>
<reference evidence="6" key="2">
    <citation type="submission" date="2018-02" db="EMBL/GenBank/DDBJ databases">
        <title>Genome sequence of Candidatus Liberibacter europaeus.</title>
        <authorList>
            <person name="Frampton R.A."/>
            <person name="Thompson S.M."/>
            <person name="David C."/>
            <person name="Addison S.M."/>
            <person name="Smith G.R."/>
        </authorList>
    </citation>
    <scope>NUCLEOTIDE SEQUENCE [LARGE SCALE GENOMIC DNA]</scope>
</reference>
<evidence type="ECO:0000256" key="1">
    <source>
        <dbReference type="ARBA" id="ARBA00022529"/>
    </source>
</evidence>